<dbReference type="GO" id="GO:0005770">
    <property type="term" value="C:late endosome"/>
    <property type="evidence" value="ECO:0007669"/>
    <property type="project" value="UniProtKB-SubCell"/>
</dbReference>
<evidence type="ECO:0000256" key="15">
    <source>
        <dbReference type="ARBA" id="ARBA00013261"/>
    </source>
</evidence>
<keyword evidence="37" id="KW-0966">Cell projection</keyword>
<evidence type="ECO:0000256" key="44">
    <source>
        <dbReference type="PIRSR" id="PIRSR601461-1"/>
    </source>
</evidence>
<keyword evidence="17" id="KW-1003">Cell membrane</keyword>
<dbReference type="PRINTS" id="PR01815">
    <property type="entry name" value="BACEFAMILY"/>
</dbReference>
<evidence type="ECO:0000256" key="20">
    <source>
        <dbReference type="ARBA" id="ARBA00022670"/>
    </source>
</evidence>
<comment type="subcellular location">
    <subcellularLocation>
        <location evidence="6">Cell membrane</location>
        <topology evidence="6">Single-pass type I membrane protein</topology>
    </subcellularLocation>
    <subcellularLocation>
        <location evidence="11">Cell projection</location>
        <location evidence="11">Axon</location>
    </subcellularLocation>
    <subcellularLocation>
        <location evidence="7">Cell projection</location>
        <location evidence="7">Dendrite</location>
    </subcellularLocation>
    <subcellularLocation>
        <location evidence="5">Cell surface</location>
    </subcellularLocation>
    <subcellularLocation>
        <location evidence="2">Cytoplasmic vesicle membrane</location>
    </subcellularLocation>
    <subcellularLocation>
        <location evidence="10">Early endosome</location>
    </subcellularLocation>
    <subcellularLocation>
        <location evidence="4">Endoplasmic reticulum</location>
    </subcellularLocation>
    <subcellularLocation>
        <location evidence="12">Golgi apparatus</location>
        <location evidence="12">trans-Golgi network</location>
    </subcellularLocation>
    <subcellularLocation>
        <location evidence="13">Late endosome</location>
    </subcellularLocation>
    <subcellularLocation>
        <location evidence="9">Lysosome</location>
    </subcellularLocation>
    <subcellularLocation>
        <location evidence="8">Membrane raft</location>
    </subcellularLocation>
    <subcellularLocation>
        <location evidence="3">Recycling endosome</location>
    </subcellularLocation>
</comment>
<dbReference type="RefSeq" id="XP_030076828.1">
    <property type="nucleotide sequence ID" value="XM_030220968.1"/>
</dbReference>
<keyword evidence="34" id="KW-1015">Disulfide bond</keyword>
<evidence type="ECO:0000256" key="35">
    <source>
        <dbReference type="ARBA" id="ARBA00023180"/>
    </source>
</evidence>
<dbReference type="GO" id="GO:0030424">
    <property type="term" value="C:axon"/>
    <property type="evidence" value="ECO:0007669"/>
    <property type="project" value="UniProtKB-SubCell"/>
</dbReference>
<dbReference type="EC" id="3.4.23.46" evidence="15"/>
<feature type="region of interest" description="Disordered" evidence="46">
    <location>
        <begin position="34"/>
        <end position="62"/>
    </location>
</feature>
<evidence type="ECO:0000256" key="14">
    <source>
        <dbReference type="ARBA" id="ARBA00007447"/>
    </source>
</evidence>
<dbReference type="GO" id="GO:0030425">
    <property type="term" value="C:dendrite"/>
    <property type="evidence" value="ECO:0007669"/>
    <property type="project" value="UniProtKB-SubCell"/>
</dbReference>
<gene>
    <name evidence="51" type="primary">BACE1</name>
</gene>
<keyword evidence="19" id="KW-0597">Phosphoprotein</keyword>
<evidence type="ECO:0000256" key="19">
    <source>
        <dbReference type="ARBA" id="ARBA00022553"/>
    </source>
</evidence>
<keyword evidence="18" id="KW-1017">Isopeptide bond</keyword>
<evidence type="ECO:0000256" key="1">
    <source>
        <dbReference type="ARBA" id="ARBA00000187"/>
    </source>
</evidence>
<evidence type="ECO:0000256" key="48">
    <source>
        <dbReference type="SAM" id="SignalP"/>
    </source>
</evidence>
<dbReference type="OrthoDB" id="2747330at2759"/>
<dbReference type="GO" id="GO:0005783">
    <property type="term" value="C:endoplasmic reticulum"/>
    <property type="evidence" value="ECO:0007669"/>
    <property type="project" value="UniProtKB-SubCell"/>
</dbReference>
<evidence type="ECO:0000256" key="26">
    <source>
        <dbReference type="ARBA" id="ARBA00022824"/>
    </source>
</evidence>
<dbReference type="PROSITE" id="PS51767">
    <property type="entry name" value="PEPTIDASE_A1"/>
    <property type="match status" value="1"/>
</dbReference>
<dbReference type="InterPro" id="IPR009120">
    <property type="entry name" value="BACE1"/>
</dbReference>
<dbReference type="GO" id="GO:0005886">
    <property type="term" value="C:plasma membrane"/>
    <property type="evidence" value="ECO:0007669"/>
    <property type="project" value="UniProtKB-SubCell"/>
</dbReference>
<keyword evidence="35" id="KW-0325">Glycoprotein</keyword>
<evidence type="ECO:0000256" key="29">
    <source>
        <dbReference type="ARBA" id="ARBA00022990"/>
    </source>
</evidence>
<evidence type="ECO:0000256" key="18">
    <source>
        <dbReference type="ARBA" id="ARBA00022499"/>
    </source>
</evidence>
<keyword evidence="29" id="KW-0007">Acetylation</keyword>
<dbReference type="GeneID" id="115481650"/>
<evidence type="ECO:0000256" key="28">
    <source>
        <dbReference type="ARBA" id="ARBA00022989"/>
    </source>
</evidence>
<name>A0A6P7ZG22_9AMPH</name>
<keyword evidence="30" id="KW-0333">Golgi apparatus</keyword>
<dbReference type="GO" id="GO:0005769">
    <property type="term" value="C:early endosome"/>
    <property type="evidence" value="ECO:0007669"/>
    <property type="project" value="UniProtKB-SubCell"/>
</dbReference>
<evidence type="ECO:0000256" key="45">
    <source>
        <dbReference type="RuleBase" id="RU000454"/>
    </source>
</evidence>
<reference evidence="51" key="1">
    <citation type="submission" date="2025-08" db="UniProtKB">
        <authorList>
            <consortium name="RefSeq"/>
        </authorList>
    </citation>
    <scope>IDENTIFICATION</scope>
</reference>
<dbReference type="FunFam" id="2.40.70.10:FF:000003">
    <property type="entry name" value="Beta-secretase 1"/>
    <property type="match status" value="1"/>
</dbReference>
<keyword evidence="50" id="KW-1185">Reference proteome</keyword>
<evidence type="ECO:0000313" key="51">
    <source>
        <dbReference type="RefSeq" id="XP_030076828.1"/>
    </source>
</evidence>
<evidence type="ECO:0000256" key="2">
    <source>
        <dbReference type="ARBA" id="ARBA00004156"/>
    </source>
</evidence>
<dbReference type="Proteomes" id="UP000515156">
    <property type="component" value="Chromosome 12"/>
</dbReference>
<evidence type="ECO:0000256" key="8">
    <source>
        <dbReference type="ARBA" id="ARBA00004285"/>
    </source>
</evidence>
<evidence type="ECO:0000256" key="24">
    <source>
        <dbReference type="ARBA" id="ARBA00022753"/>
    </source>
</evidence>
<evidence type="ECO:0000256" key="27">
    <source>
        <dbReference type="ARBA" id="ARBA00022843"/>
    </source>
</evidence>
<evidence type="ECO:0000256" key="3">
    <source>
        <dbReference type="ARBA" id="ARBA00004172"/>
    </source>
</evidence>
<sequence length="509" mass="56824">MEPPTLSWALLLPLGLCIGAGLLRASGEQLGIRVPLKNGPGPGGSQARRLPRAAQQEPRESGRFRNMINNLRGKSGQGYYVEMTMGTPPQTLNILVDTGSSNFAVGAASHPFLRKYYQRQRSSTYWDLQKHVYVPYTQGKWEGELGSDLVTIPHGPNVTVRANIAAITESDKFFINGSNWEGILGLAYAEIARPDESLEPFFDSLVKQTRVSNIFSLQLCGAGLPLETSETSPSVGGSMIIGGTDPSLYTGDIWYTPIRKEWYYEVIIVRIEINGQDLEMDCKEYNYDKSIVDSGTTNLRLPKKVFEAAVRSIKTASSVSNTTEKFPDGFWLGEQLVCWQIGTTPWHIFPVISLYLMGEATNQSFRITILPQQYLRPVEDVATSQDDCYKFAISQSSTGSVMGAVIMEGFYVVFDRAQKRIGFAVSTCHAHDEYRTAAVEGPFFALDMEDCGYNIPQTDESTLMTIAYIMAAICALFMLPLCLMVFQWRCFRCRQHRHDDFADDISLLK</sequence>
<dbReference type="InterPro" id="IPR021109">
    <property type="entry name" value="Peptidase_aspartic_dom_sf"/>
</dbReference>
<dbReference type="CDD" id="cd05473">
    <property type="entry name" value="beta_secretase_like"/>
    <property type="match status" value="1"/>
</dbReference>
<keyword evidence="22 48" id="KW-0732">Signal</keyword>
<dbReference type="Pfam" id="PF00026">
    <property type="entry name" value="Asp"/>
    <property type="match status" value="1"/>
</dbReference>
<keyword evidence="26" id="KW-0256">Endoplasmic reticulum</keyword>
<evidence type="ECO:0000256" key="4">
    <source>
        <dbReference type="ARBA" id="ARBA00004240"/>
    </source>
</evidence>
<dbReference type="PANTHER" id="PTHR47965:SF69">
    <property type="entry name" value="BETA-SECRETASE 1"/>
    <property type="match status" value="1"/>
</dbReference>
<keyword evidence="20 45" id="KW-0645">Protease</keyword>
<keyword evidence="31 47" id="KW-0472">Membrane</keyword>
<evidence type="ECO:0000256" key="41">
    <source>
        <dbReference type="ARBA" id="ARBA00032591"/>
    </source>
</evidence>
<dbReference type="FunFam" id="2.40.70.10:FF:000007">
    <property type="entry name" value="Beta-secretase 1"/>
    <property type="match status" value="1"/>
</dbReference>
<keyword evidence="38" id="KW-0449">Lipoprotein</keyword>
<dbReference type="AlphaFoldDB" id="A0A6P7ZG22"/>
<keyword evidence="21 47" id="KW-0812">Transmembrane</keyword>
<evidence type="ECO:0000313" key="50">
    <source>
        <dbReference type="Proteomes" id="UP000515156"/>
    </source>
</evidence>
<evidence type="ECO:0000256" key="47">
    <source>
        <dbReference type="SAM" id="Phobius"/>
    </source>
</evidence>
<evidence type="ECO:0000256" key="33">
    <source>
        <dbReference type="ARBA" id="ARBA00023145"/>
    </source>
</evidence>
<keyword evidence="24" id="KW-0967">Endosome</keyword>
<feature type="active site" evidence="44">
    <location>
        <position position="293"/>
    </location>
</feature>
<dbReference type="GO" id="GO:0050435">
    <property type="term" value="P:amyloid-beta metabolic process"/>
    <property type="evidence" value="ECO:0007669"/>
    <property type="project" value="TreeGrafter"/>
</dbReference>
<dbReference type="GO" id="GO:0045121">
    <property type="term" value="C:membrane raft"/>
    <property type="evidence" value="ECO:0007669"/>
    <property type="project" value="UniProtKB-SubCell"/>
</dbReference>
<evidence type="ECO:0000256" key="40">
    <source>
        <dbReference type="ARBA" id="ARBA00031276"/>
    </source>
</evidence>
<evidence type="ECO:0000256" key="43">
    <source>
        <dbReference type="ARBA" id="ARBA00045551"/>
    </source>
</evidence>
<dbReference type="PANTHER" id="PTHR47965">
    <property type="entry name" value="ASPARTYL PROTEASE-RELATED"/>
    <property type="match status" value="1"/>
</dbReference>
<evidence type="ECO:0000256" key="12">
    <source>
        <dbReference type="ARBA" id="ARBA00004601"/>
    </source>
</evidence>
<dbReference type="GO" id="GO:0055037">
    <property type="term" value="C:recycling endosome"/>
    <property type="evidence" value="ECO:0007669"/>
    <property type="project" value="UniProtKB-SubCell"/>
</dbReference>
<evidence type="ECO:0000256" key="11">
    <source>
        <dbReference type="ARBA" id="ARBA00004489"/>
    </source>
</evidence>
<evidence type="ECO:0000256" key="23">
    <source>
        <dbReference type="ARBA" id="ARBA00022750"/>
    </source>
</evidence>
<dbReference type="InterPro" id="IPR009119">
    <property type="entry name" value="BACE"/>
</dbReference>
<keyword evidence="36" id="KW-0458">Lysosome</keyword>
<evidence type="ECO:0000256" key="16">
    <source>
        <dbReference type="ARBA" id="ARBA00017314"/>
    </source>
</evidence>
<evidence type="ECO:0000256" key="30">
    <source>
        <dbReference type="ARBA" id="ARBA00023034"/>
    </source>
</evidence>
<feature type="domain" description="Peptidase A1" evidence="49">
    <location>
        <begin position="79"/>
        <end position="424"/>
    </location>
</feature>
<keyword evidence="23 45" id="KW-0064">Aspartyl protease</keyword>
<dbReference type="SUPFAM" id="SSF50630">
    <property type="entry name" value="Acid proteases"/>
    <property type="match status" value="1"/>
</dbReference>
<keyword evidence="39" id="KW-0968">Cytoplasmic vesicle</keyword>
<comment type="catalytic activity">
    <reaction evidence="1">
        <text>Broad endopeptidase specificity. Cleaves Glu-Val-Asn-Leu-|-Asp-Ala-Glu-Phe in the Swedish variant of Alzheimer's amyloid precursor protein.</text>
        <dbReference type="EC" id="3.4.23.46"/>
    </reaction>
</comment>
<evidence type="ECO:0000256" key="17">
    <source>
        <dbReference type="ARBA" id="ARBA00022475"/>
    </source>
</evidence>
<dbReference type="InterPro" id="IPR033874">
    <property type="entry name" value="Memapsin-like"/>
</dbReference>
<dbReference type="InterPro" id="IPR033121">
    <property type="entry name" value="PEPTIDASE_A1"/>
</dbReference>
<evidence type="ECO:0000259" key="49">
    <source>
        <dbReference type="PROSITE" id="PS51767"/>
    </source>
</evidence>
<protein>
    <recommendedName>
        <fullName evidence="16">Beta-secretase 1</fullName>
        <ecNumber evidence="15">3.4.23.46</ecNumber>
    </recommendedName>
    <alternativeName>
        <fullName evidence="40">Beta-site amyloid precursor protein cleaving enzyme 1</fullName>
    </alternativeName>
    <alternativeName>
        <fullName evidence="41">Memapsin-2</fullName>
    </alternativeName>
    <alternativeName>
        <fullName evidence="42">Membrane-associated aspartic protease 2</fullName>
    </alternativeName>
</protein>
<evidence type="ECO:0000256" key="13">
    <source>
        <dbReference type="ARBA" id="ARBA00004603"/>
    </source>
</evidence>
<dbReference type="PRINTS" id="PR00792">
    <property type="entry name" value="PEPSIN"/>
</dbReference>
<dbReference type="FunCoup" id="A0A6P7ZG22">
    <property type="interactions" value="699"/>
</dbReference>
<evidence type="ECO:0000256" key="36">
    <source>
        <dbReference type="ARBA" id="ARBA00023228"/>
    </source>
</evidence>
<dbReference type="PRINTS" id="PR01816">
    <property type="entry name" value="BACE1"/>
</dbReference>
<evidence type="ECO:0000256" key="46">
    <source>
        <dbReference type="SAM" id="MobiDB-lite"/>
    </source>
</evidence>
<dbReference type="GO" id="GO:0009986">
    <property type="term" value="C:cell surface"/>
    <property type="evidence" value="ECO:0007669"/>
    <property type="project" value="UniProtKB-SubCell"/>
</dbReference>
<evidence type="ECO:0000256" key="25">
    <source>
        <dbReference type="ARBA" id="ARBA00022801"/>
    </source>
</evidence>
<keyword evidence="27" id="KW-0832">Ubl conjugation</keyword>
<comment type="similarity">
    <text evidence="14 45">Belongs to the peptidase A1 family.</text>
</comment>
<evidence type="ECO:0000256" key="21">
    <source>
        <dbReference type="ARBA" id="ARBA00022692"/>
    </source>
</evidence>
<accession>A0A6P7ZG22</accession>
<dbReference type="KEGG" id="muo:115481650"/>
<feature type="chain" id="PRO_5027996913" description="Beta-secretase 1" evidence="48">
    <location>
        <begin position="28"/>
        <end position="509"/>
    </location>
</feature>
<organism evidence="50 51">
    <name type="scientific">Microcaecilia unicolor</name>
    <dbReference type="NCBI Taxonomy" id="1415580"/>
    <lineage>
        <taxon>Eukaryota</taxon>
        <taxon>Metazoa</taxon>
        <taxon>Chordata</taxon>
        <taxon>Craniata</taxon>
        <taxon>Vertebrata</taxon>
        <taxon>Euteleostomi</taxon>
        <taxon>Amphibia</taxon>
        <taxon>Gymnophiona</taxon>
        <taxon>Siphonopidae</taxon>
        <taxon>Microcaecilia</taxon>
    </lineage>
</organism>
<evidence type="ECO:0000256" key="5">
    <source>
        <dbReference type="ARBA" id="ARBA00004241"/>
    </source>
</evidence>
<evidence type="ECO:0000256" key="7">
    <source>
        <dbReference type="ARBA" id="ARBA00004279"/>
    </source>
</evidence>
<evidence type="ECO:0000256" key="42">
    <source>
        <dbReference type="ARBA" id="ARBA00032613"/>
    </source>
</evidence>
<dbReference type="GO" id="GO:0005764">
    <property type="term" value="C:lysosome"/>
    <property type="evidence" value="ECO:0007669"/>
    <property type="project" value="UniProtKB-SubCell"/>
</dbReference>
<dbReference type="PROSITE" id="PS00141">
    <property type="entry name" value="ASP_PROTEASE"/>
    <property type="match status" value="1"/>
</dbReference>
<dbReference type="GO" id="GO:0030659">
    <property type="term" value="C:cytoplasmic vesicle membrane"/>
    <property type="evidence" value="ECO:0007669"/>
    <property type="project" value="UniProtKB-SubCell"/>
</dbReference>
<evidence type="ECO:0000256" key="39">
    <source>
        <dbReference type="ARBA" id="ARBA00023329"/>
    </source>
</evidence>
<dbReference type="Gene3D" id="2.40.70.10">
    <property type="entry name" value="Acid Proteases"/>
    <property type="match status" value="2"/>
</dbReference>
<dbReference type="InterPro" id="IPR001969">
    <property type="entry name" value="Aspartic_peptidase_AS"/>
</dbReference>
<keyword evidence="33" id="KW-0865">Zymogen</keyword>
<evidence type="ECO:0000256" key="37">
    <source>
        <dbReference type="ARBA" id="ARBA00023273"/>
    </source>
</evidence>
<keyword evidence="25 45" id="KW-0378">Hydrolase</keyword>
<dbReference type="GO" id="GO:0005802">
    <property type="term" value="C:trans-Golgi network"/>
    <property type="evidence" value="ECO:0007669"/>
    <property type="project" value="TreeGrafter"/>
</dbReference>
<evidence type="ECO:0000256" key="34">
    <source>
        <dbReference type="ARBA" id="ARBA00023157"/>
    </source>
</evidence>
<feature type="signal peptide" evidence="48">
    <location>
        <begin position="1"/>
        <end position="27"/>
    </location>
</feature>
<proteinExistence type="inferred from homology"/>
<comment type="function">
    <text evidence="43">Responsible for the proteolytic processing of the amyloid precursor protein (APP). Cleaves at the N-terminus of the A-beta peptide sequence, between residues 671 and 672 of APP, leads to the generation and extracellular release of beta-cleaved soluble APP, and a corresponding cell-associated C-terminal fragment which is later released by gamma-secretase. Cleaves CHL1.</text>
</comment>
<dbReference type="GO" id="GO:0004190">
    <property type="term" value="F:aspartic-type endopeptidase activity"/>
    <property type="evidence" value="ECO:0007669"/>
    <property type="project" value="UniProtKB-KW"/>
</dbReference>
<dbReference type="InParanoid" id="A0A6P7ZG22"/>
<keyword evidence="28 47" id="KW-1133">Transmembrane helix</keyword>
<evidence type="ECO:0000256" key="9">
    <source>
        <dbReference type="ARBA" id="ARBA00004371"/>
    </source>
</evidence>
<evidence type="ECO:0000256" key="22">
    <source>
        <dbReference type="ARBA" id="ARBA00022729"/>
    </source>
</evidence>
<evidence type="ECO:0000256" key="38">
    <source>
        <dbReference type="ARBA" id="ARBA00023288"/>
    </source>
</evidence>
<evidence type="ECO:0000256" key="31">
    <source>
        <dbReference type="ARBA" id="ARBA00023136"/>
    </source>
</evidence>
<evidence type="ECO:0000256" key="32">
    <source>
        <dbReference type="ARBA" id="ARBA00023139"/>
    </source>
</evidence>
<feature type="active site" evidence="44">
    <location>
        <position position="97"/>
    </location>
</feature>
<evidence type="ECO:0000256" key="6">
    <source>
        <dbReference type="ARBA" id="ARBA00004251"/>
    </source>
</evidence>
<dbReference type="InterPro" id="IPR001461">
    <property type="entry name" value="Aspartic_peptidase_A1"/>
</dbReference>
<dbReference type="CTD" id="23621"/>
<dbReference type="GO" id="GO:0006509">
    <property type="term" value="P:membrane protein ectodomain proteolysis"/>
    <property type="evidence" value="ECO:0007669"/>
    <property type="project" value="TreeGrafter"/>
</dbReference>
<feature type="transmembrane region" description="Helical" evidence="47">
    <location>
        <begin position="466"/>
        <end position="486"/>
    </location>
</feature>
<evidence type="ECO:0000256" key="10">
    <source>
        <dbReference type="ARBA" id="ARBA00004412"/>
    </source>
</evidence>
<keyword evidence="32" id="KW-0564">Palmitate</keyword>